<name>A0ABV9DW97_9ACTN</name>
<dbReference type="PANTHER" id="PTHR18964">
    <property type="entry name" value="ROK (REPRESSOR, ORF, KINASE) FAMILY"/>
    <property type="match status" value="1"/>
</dbReference>
<dbReference type="Gene3D" id="3.30.420.40">
    <property type="match status" value="3"/>
</dbReference>
<feature type="region of interest" description="Disordered" evidence="2">
    <location>
        <begin position="430"/>
        <end position="477"/>
    </location>
</feature>
<comment type="similarity">
    <text evidence="1">Belongs to the ROK (NagC/XylR) family.</text>
</comment>
<dbReference type="InterPro" id="IPR043129">
    <property type="entry name" value="ATPase_NBD"/>
</dbReference>
<dbReference type="Pfam" id="PF00480">
    <property type="entry name" value="ROK"/>
    <property type="match status" value="1"/>
</dbReference>
<evidence type="ECO:0000313" key="5">
    <source>
        <dbReference type="Proteomes" id="UP001595923"/>
    </source>
</evidence>
<keyword evidence="5" id="KW-1185">Reference proteome</keyword>
<gene>
    <name evidence="4" type="ORF">ACFO4E_12375</name>
</gene>
<dbReference type="SUPFAM" id="SSF46785">
    <property type="entry name" value="Winged helix' DNA-binding domain"/>
    <property type="match status" value="1"/>
</dbReference>
<comment type="caution">
    <text evidence="4">The sequence shown here is derived from an EMBL/GenBank/DDBJ whole genome shotgun (WGS) entry which is preliminary data.</text>
</comment>
<evidence type="ECO:0000313" key="4">
    <source>
        <dbReference type="EMBL" id="MFC4562653.1"/>
    </source>
</evidence>
<organism evidence="4 5">
    <name type="scientific">Nocardiopsis mangrovi</name>
    <dbReference type="NCBI Taxonomy" id="1179818"/>
    <lineage>
        <taxon>Bacteria</taxon>
        <taxon>Bacillati</taxon>
        <taxon>Actinomycetota</taxon>
        <taxon>Actinomycetes</taxon>
        <taxon>Streptosporangiales</taxon>
        <taxon>Nocardiopsidaceae</taxon>
        <taxon>Nocardiopsis</taxon>
    </lineage>
</organism>
<dbReference type="PANTHER" id="PTHR18964:SF149">
    <property type="entry name" value="BIFUNCTIONAL UDP-N-ACETYLGLUCOSAMINE 2-EPIMERASE_N-ACETYLMANNOSAMINE KINASE"/>
    <property type="match status" value="1"/>
</dbReference>
<dbReference type="Proteomes" id="UP001595923">
    <property type="component" value="Unassembled WGS sequence"/>
</dbReference>
<proteinExistence type="inferred from homology"/>
<evidence type="ECO:0000259" key="3">
    <source>
        <dbReference type="Pfam" id="PF09339"/>
    </source>
</evidence>
<accession>A0ABV9DW97</accession>
<dbReference type="EMBL" id="JBHSFQ010000010">
    <property type="protein sequence ID" value="MFC4562653.1"/>
    <property type="molecule type" value="Genomic_DNA"/>
</dbReference>
<dbReference type="RefSeq" id="WP_378574042.1">
    <property type="nucleotide sequence ID" value="NZ_JBHSFQ010000010.1"/>
</dbReference>
<dbReference type="Gene3D" id="1.10.10.10">
    <property type="entry name" value="Winged helix-like DNA-binding domain superfamily/Winged helix DNA-binding domain"/>
    <property type="match status" value="1"/>
</dbReference>
<feature type="region of interest" description="Disordered" evidence="2">
    <location>
        <begin position="155"/>
        <end position="193"/>
    </location>
</feature>
<protein>
    <submittedName>
        <fullName evidence="4">ROK family protein</fullName>
    </submittedName>
</protein>
<dbReference type="InterPro" id="IPR000600">
    <property type="entry name" value="ROK"/>
</dbReference>
<reference evidence="5" key="1">
    <citation type="journal article" date="2019" name="Int. J. Syst. Evol. Microbiol.">
        <title>The Global Catalogue of Microorganisms (GCM) 10K type strain sequencing project: providing services to taxonomists for standard genome sequencing and annotation.</title>
        <authorList>
            <consortium name="The Broad Institute Genomics Platform"/>
            <consortium name="The Broad Institute Genome Sequencing Center for Infectious Disease"/>
            <person name="Wu L."/>
            <person name="Ma J."/>
        </authorList>
    </citation>
    <scope>NUCLEOTIDE SEQUENCE [LARGE SCALE GENOMIC DNA]</scope>
    <source>
        <strain evidence="5">XZYJ18</strain>
    </source>
</reference>
<dbReference type="SUPFAM" id="SSF53067">
    <property type="entry name" value="Actin-like ATPase domain"/>
    <property type="match status" value="2"/>
</dbReference>
<sequence>MDAADVRSTNLAVVLRCVRDLAPCSRADIAAATGLNKTTVSSLVSELLKRRLLREVGTTGNRVGRPAVLLTLDGASYAAIGIEVSTDYLSAVAVDIAGRTVLSWRRALPGATGSPARALTAVASLTRRVIARAERDGRKVLGLAVALPGTLGPDPSGSAGLPGSFPAPADSPGAPGAPGSRGPREHAGDPALASAAARDWRDADFAADLAAALRLPGLHVETGNDADFGVLAEHRYGPHAGTADLVYLAGGGALGAGLVIDGALRAGSAGYSGEIGHIPVVPGGPACHCGRRGCMEAVAGIAAVIRRAAADPQTPDIGGRPPIAEMEPLIDEITARARAGDAATLDALTGAGRDLGAGIAILANVLDPRVVVLGGHYAELAPWLLPAAGAELRDRAIAAEHGGCRVVASTLGLDAPALGATARILDAVETGRLPGDPHTPARVRGGRAPLDPSRAARAAERPALPAPVPTATDGTPT</sequence>
<dbReference type="Pfam" id="PF09339">
    <property type="entry name" value="HTH_IclR"/>
    <property type="match status" value="1"/>
</dbReference>
<dbReference type="InterPro" id="IPR005471">
    <property type="entry name" value="Tscrpt_reg_IclR_N"/>
</dbReference>
<evidence type="ECO:0000256" key="1">
    <source>
        <dbReference type="ARBA" id="ARBA00006479"/>
    </source>
</evidence>
<feature type="domain" description="HTH iclR-type" evidence="3">
    <location>
        <begin position="14"/>
        <end position="55"/>
    </location>
</feature>
<dbReference type="InterPro" id="IPR036390">
    <property type="entry name" value="WH_DNA-bd_sf"/>
</dbReference>
<dbReference type="InterPro" id="IPR036388">
    <property type="entry name" value="WH-like_DNA-bd_sf"/>
</dbReference>
<feature type="compositionally biased region" description="Low complexity" evidence="2">
    <location>
        <begin position="162"/>
        <end position="181"/>
    </location>
</feature>
<evidence type="ECO:0000256" key="2">
    <source>
        <dbReference type="SAM" id="MobiDB-lite"/>
    </source>
</evidence>